<reference evidence="9" key="1">
    <citation type="submission" date="2011-08" db="EMBL/GenBank/DDBJ databases">
        <title>The draft genome of Latimeria chalumnae.</title>
        <authorList>
            <person name="Di Palma F."/>
            <person name="Alfoldi J."/>
            <person name="Johnson J."/>
            <person name="Berlin A."/>
            <person name="Gnerre S."/>
            <person name="Jaffe D."/>
            <person name="MacCallum I."/>
            <person name="Young S."/>
            <person name="Walker B.J."/>
            <person name="Lander E."/>
            <person name="Lindblad-Toh K."/>
        </authorList>
    </citation>
    <scope>NUCLEOTIDE SEQUENCE [LARGE SCALE GENOMIC DNA]</scope>
    <source>
        <strain evidence="9">Wild caught</strain>
    </source>
</reference>
<dbReference type="eggNOG" id="KOG4139">
    <property type="taxonomic scope" value="Eukaryota"/>
</dbReference>
<reference evidence="8" key="3">
    <citation type="submission" date="2025-09" db="UniProtKB">
        <authorList>
            <consortium name="Ensembl"/>
        </authorList>
    </citation>
    <scope>IDENTIFICATION</scope>
</reference>
<reference evidence="8" key="2">
    <citation type="submission" date="2025-08" db="UniProtKB">
        <authorList>
            <consortium name="Ensembl"/>
        </authorList>
    </citation>
    <scope>IDENTIFICATION</scope>
</reference>
<feature type="domain" description="DBF4-type" evidence="7">
    <location>
        <begin position="252"/>
        <end position="301"/>
    </location>
</feature>
<dbReference type="PANTHER" id="PTHR15375">
    <property type="entry name" value="ACTIVATOR OF S-PHASE KINASE-RELATED"/>
    <property type="match status" value="1"/>
</dbReference>
<accession>H3B0I5</accession>
<dbReference type="InterPro" id="IPR051590">
    <property type="entry name" value="Replication_Regulatory_Kinase"/>
</dbReference>
<dbReference type="GO" id="GO:0003676">
    <property type="term" value="F:nucleic acid binding"/>
    <property type="evidence" value="ECO:0007669"/>
    <property type="project" value="InterPro"/>
</dbReference>
<dbReference type="PANTHER" id="PTHR15375:SF24">
    <property type="entry name" value="PROTEIN DBF4 HOMOLOG B"/>
    <property type="match status" value="1"/>
</dbReference>
<evidence type="ECO:0000313" key="8">
    <source>
        <dbReference type="Ensembl" id="ENSLACP00000015406.1"/>
    </source>
</evidence>
<evidence type="ECO:0000256" key="6">
    <source>
        <dbReference type="SAM" id="Phobius"/>
    </source>
</evidence>
<dbReference type="EMBL" id="AFYH01108658">
    <property type="status" value="NOT_ANNOTATED_CDS"/>
    <property type="molecule type" value="Genomic_DNA"/>
</dbReference>
<dbReference type="EMBL" id="AFYH01108657">
    <property type="status" value="NOT_ANNOTATED_CDS"/>
    <property type="molecule type" value="Genomic_DNA"/>
</dbReference>
<dbReference type="Ensembl" id="ENSLACT00000015512.1">
    <property type="protein sequence ID" value="ENSLACP00000015406.1"/>
    <property type="gene ID" value="ENSLACG00000013563.1"/>
</dbReference>
<dbReference type="Proteomes" id="UP000008672">
    <property type="component" value="Unassembled WGS sequence"/>
</dbReference>
<dbReference type="GO" id="GO:0010571">
    <property type="term" value="P:positive regulation of nuclear cell cycle DNA replication"/>
    <property type="evidence" value="ECO:0007669"/>
    <property type="project" value="TreeGrafter"/>
</dbReference>
<keyword evidence="6" id="KW-0472">Membrane</keyword>
<keyword evidence="2 4" id="KW-0863">Zinc-finger</keyword>
<dbReference type="GeneTree" id="ENSGT00530000063909"/>
<sequence length="315" mass="35087">GKAFYLDLPNNKQTQTLAERIKKLGGTIESFLSKEVSYMVSNNKEMIAGSGHVKHTAKLNRKHSGDVLASTSHSTSPKESQVGIQQRPMENLQISRGKKLLEKAIKWLSPFSFGGKIECVGSSTISANAHSWGVKIMHIDGILLCILCVCVCVLSLLLLILDPRMTRADCVGSSSFICLTVGKLKSPFIKIEDTKRQYKPFHQQFESFPELNYIAAKGYSPFEPLKSPQSSNKNQEKEKSKFSMIKTSTGAGKKKKGYCECCHQTFSDLNTHLQSEQHRQFALDASHYTHVDSIIFQLASGFLELHSGVQAIRSW</sequence>
<dbReference type="STRING" id="7897.ENSLACP00000015406"/>
<evidence type="ECO:0000313" key="9">
    <source>
        <dbReference type="Proteomes" id="UP000008672"/>
    </source>
</evidence>
<dbReference type="GO" id="GO:1901987">
    <property type="term" value="P:regulation of cell cycle phase transition"/>
    <property type="evidence" value="ECO:0007669"/>
    <property type="project" value="TreeGrafter"/>
</dbReference>
<feature type="region of interest" description="Disordered" evidence="5">
    <location>
        <begin position="64"/>
        <end position="86"/>
    </location>
</feature>
<keyword evidence="6" id="KW-1133">Transmembrane helix</keyword>
<dbReference type="EMBL" id="AFYH01108656">
    <property type="status" value="NOT_ANNOTATED_CDS"/>
    <property type="molecule type" value="Genomic_DNA"/>
</dbReference>
<keyword evidence="9" id="KW-1185">Reference proteome</keyword>
<dbReference type="SMART" id="SM00586">
    <property type="entry name" value="ZnF_DBF"/>
    <property type="match status" value="1"/>
</dbReference>
<keyword evidence="6" id="KW-0812">Transmembrane</keyword>
<evidence type="ECO:0000256" key="4">
    <source>
        <dbReference type="PROSITE-ProRule" id="PRU00600"/>
    </source>
</evidence>
<feature type="region of interest" description="Disordered" evidence="5">
    <location>
        <begin position="224"/>
        <end position="243"/>
    </location>
</feature>
<dbReference type="GO" id="GO:0031431">
    <property type="term" value="C:Dbf4-dependent protein kinase complex"/>
    <property type="evidence" value="ECO:0007669"/>
    <property type="project" value="TreeGrafter"/>
</dbReference>
<evidence type="ECO:0000256" key="1">
    <source>
        <dbReference type="ARBA" id="ARBA00022723"/>
    </source>
</evidence>
<evidence type="ECO:0000256" key="3">
    <source>
        <dbReference type="ARBA" id="ARBA00022833"/>
    </source>
</evidence>
<dbReference type="FunFam" id="6.10.250.3410:FF:000001">
    <property type="entry name" value="Protein DBF4 homolog A"/>
    <property type="match status" value="1"/>
</dbReference>
<dbReference type="PROSITE" id="PS51265">
    <property type="entry name" value="ZF_DBF4"/>
    <property type="match status" value="1"/>
</dbReference>
<dbReference type="Gene3D" id="6.10.250.3410">
    <property type="entry name" value="DBF zinc finger"/>
    <property type="match status" value="1"/>
</dbReference>
<evidence type="ECO:0000256" key="2">
    <source>
        <dbReference type="ARBA" id="ARBA00022771"/>
    </source>
</evidence>
<dbReference type="InParanoid" id="H3B0I5"/>
<feature type="transmembrane region" description="Helical" evidence="6">
    <location>
        <begin position="141"/>
        <end position="161"/>
    </location>
</feature>
<dbReference type="OMA" id="SSHRTRW"/>
<dbReference type="GO" id="GO:0043539">
    <property type="term" value="F:protein serine/threonine kinase activator activity"/>
    <property type="evidence" value="ECO:0007669"/>
    <property type="project" value="TreeGrafter"/>
</dbReference>
<dbReference type="HOGENOM" id="CLU_030726_1_0_1"/>
<evidence type="ECO:0000256" key="5">
    <source>
        <dbReference type="SAM" id="MobiDB-lite"/>
    </source>
</evidence>
<evidence type="ECO:0000259" key="7">
    <source>
        <dbReference type="PROSITE" id="PS51265"/>
    </source>
</evidence>
<dbReference type="AlphaFoldDB" id="H3B0I5"/>
<protein>
    <recommendedName>
        <fullName evidence="7">DBF4-type domain-containing protein</fullName>
    </recommendedName>
</protein>
<dbReference type="InterPro" id="IPR038545">
    <property type="entry name" value="Znf_DBF_sf"/>
</dbReference>
<dbReference type="GO" id="GO:0008270">
    <property type="term" value="F:zinc ion binding"/>
    <property type="evidence" value="ECO:0007669"/>
    <property type="project" value="UniProtKB-KW"/>
</dbReference>
<dbReference type="Pfam" id="PF07535">
    <property type="entry name" value="zf-DBF"/>
    <property type="match status" value="1"/>
</dbReference>
<keyword evidence="1" id="KW-0479">Metal-binding</keyword>
<proteinExistence type="predicted"/>
<name>H3B0I5_LATCH</name>
<keyword evidence="3" id="KW-0862">Zinc</keyword>
<feature type="compositionally biased region" description="Polar residues" evidence="5">
    <location>
        <begin position="69"/>
        <end position="84"/>
    </location>
</feature>
<organism evidence="8 9">
    <name type="scientific">Latimeria chalumnae</name>
    <name type="common">Coelacanth</name>
    <dbReference type="NCBI Taxonomy" id="7897"/>
    <lineage>
        <taxon>Eukaryota</taxon>
        <taxon>Metazoa</taxon>
        <taxon>Chordata</taxon>
        <taxon>Craniata</taxon>
        <taxon>Vertebrata</taxon>
        <taxon>Euteleostomi</taxon>
        <taxon>Coelacanthiformes</taxon>
        <taxon>Coelacanthidae</taxon>
        <taxon>Latimeria</taxon>
    </lineage>
</organism>
<dbReference type="InterPro" id="IPR006572">
    <property type="entry name" value="Znf_DBF"/>
</dbReference>